<feature type="region of interest" description="Disordered" evidence="1">
    <location>
        <begin position="245"/>
        <end position="277"/>
    </location>
</feature>
<reference evidence="3" key="2">
    <citation type="journal article" date="2021" name="Genome Biol. Evol.">
        <title>Developing a high-quality reference genome for a parasitic bivalve with doubly uniparental inheritance (Bivalvia: Unionida).</title>
        <authorList>
            <person name="Smith C.H."/>
        </authorList>
    </citation>
    <scope>NUCLEOTIDE SEQUENCE</scope>
    <source>
        <strain evidence="3">CHS0354</strain>
        <tissue evidence="3">Mantle</tissue>
    </source>
</reference>
<dbReference type="InterPro" id="IPR025714">
    <property type="entry name" value="Methyltranfer_dom"/>
</dbReference>
<protein>
    <recommendedName>
        <fullName evidence="2">Methyltransferase domain-containing protein</fullName>
    </recommendedName>
</protein>
<feature type="domain" description="Methyltransferase" evidence="2">
    <location>
        <begin position="166"/>
        <end position="254"/>
    </location>
</feature>
<dbReference type="InterPro" id="IPR052220">
    <property type="entry name" value="METTL25"/>
</dbReference>
<evidence type="ECO:0000256" key="1">
    <source>
        <dbReference type="SAM" id="MobiDB-lite"/>
    </source>
</evidence>
<dbReference type="AlphaFoldDB" id="A0AAE0SNF4"/>
<dbReference type="PANTHER" id="PTHR12496">
    <property type="entry name" value="CGI-41 METHYLTRANSFERASE"/>
    <property type="match status" value="1"/>
</dbReference>
<organism evidence="3 4">
    <name type="scientific">Potamilus streckersoni</name>
    <dbReference type="NCBI Taxonomy" id="2493646"/>
    <lineage>
        <taxon>Eukaryota</taxon>
        <taxon>Metazoa</taxon>
        <taxon>Spiralia</taxon>
        <taxon>Lophotrochozoa</taxon>
        <taxon>Mollusca</taxon>
        <taxon>Bivalvia</taxon>
        <taxon>Autobranchia</taxon>
        <taxon>Heteroconchia</taxon>
        <taxon>Palaeoheterodonta</taxon>
        <taxon>Unionida</taxon>
        <taxon>Unionoidea</taxon>
        <taxon>Unionidae</taxon>
        <taxon>Ambleminae</taxon>
        <taxon>Lampsilini</taxon>
        <taxon>Potamilus</taxon>
    </lineage>
</organism>
<reference evidence="3" key="1">
    <citation type="journal article" date="2021" name="Genome Biol. Evol.">
        <title>A High-Quality Reference Genome for a Parasitic Bivalve with Doubly Uniparental Inheritance (Bivalvia: Unionida).</title>
        <authorList>
            <person name="Smith C.H."/>
        </authorList>
    </citation>
    <scope>NUCLEOTIDE SEQUENCE</scope>
    <source>
        <strain evidence="3">CHS0354</strain>
    </source>
</reference>
<dbReference type="EMBL" id="JAEAOA010001321">
    <property type="protein sequence ID" value="KAK3595236.1"/>
    <property type="molecule type" value="Genomic_DNA"/>
</dbReference>
<sequence>MESACSKIDKLQTLKTSLCNILDFLKDYFPLINAHSNDFICEDQWETTLPEPMRTQLLNLSEKTLCELPMLGYSRNQKLKSHVKACTASLTDLHLETGCPACKTETLTGGQLFEEFENVTKFCQQAWKCSIEGLCLAITVEDIYKNVHHRPKHSAVPLTGHFMNQKKSHEVEKMAELCAFLAENYSCKLVVDIGSGKGYLGSHLFLQHGLSILGIDAITTNTAGAIWRRDKLRKQWNGLLQRAKDTENGKRISHKERKRRSRENKFNAKMNSRPDNYDLYPDYPQQNDSMQTFNHIQTSQTRNLSPMYVPITMYVNTSCSLTEVARCAICEYEQDTFKKEQGSDTGSLKCVDNLGNITNNERAEDVSNTSKTKQKTIPNKSVSMEYQKNSVLSENLSEMHDVCNYSFHFDYVASENADCDHFDKGNELCQQTTLDCQKKVKSHDTFLQNSNPNFDFGIGKDSNSIKSNSDLACESSNSILTCEAGNYVLTCEYTTGIKELEMSISYPSVDDNNKEISKKLCTDSQTITETNPNLETKAGESYSSCNMQMKEANDLHRDQWKFEADLCPMMLTGLHTCGDLGSSMLELFVNNPDVAVLCGVSCCYHLIHEKFSKEEETMEDYAEEGSPYIAFPLSSFLQERRVLLGPKAKYLASQSVYRITQSCELQGLSFFPRALLQVILQDVTGHTTDRVMGLRKLTQQCDDIYQYIQTAFQRLKIPQDKISTHLIDEYLEKYGHMRQKLAAFFQLRATLAPCIEAIILLDRVCYLLEQENIADVHLVQLFDPVMSPRCYGIVAVKKST</sequence>
<evidence type="ECO:0000259" key="2">
    <source>
        <dbReference type="Pfam" id="PF13679"/>
    </source>
</evidence>
<dbReference type="Pfam" id="PF13679">
    <property type="entry name" value="Methyltransf_32"/>
    <property type="match status" value="2"/>
</dbReference>
<dbReference type="Proteomes" id="UP001195483">
    <property type="component" value="Unassembled WGS sequence"/>
</dbReference>
<evidence type="ECO:0000313" key="4">
    <source>
        <dbReference type="Proteomes" id="UP001195483"/>
    </source>
</evidence>
<proteinExistence type="predicted"/>
<name>A0AAE0SNF4_9BIVA</name>
<dbReference type="PANTHER" id="PTHR12496:SF9">
    <property type="entry name" value="METHYLTRANSFERASE-LIKE PROTEIN 25-RELATED"/>
    <property type="match status" value="1"/>
</dbReference>
<keyword evidence="4" id="KW-1185">Reference proteome</keyword>
<reference evidence="3" key="3">
    <citation type="submission" date="2023-05" db="EMBL/GenBank/DDBJ databases">
        <authorList>
            <person name="Smith C.H."/>
        </authorList>
    </citation>
    <scope>NUCLEOTIDE SEQUENCE</scope>
    <source>
        <strain evidence="3">CHS0354</strain>
        <tissue evidence="3">Mantle</tissue>
    </source>
</reference>
<accession>A0AAE0SNF4</accession>
<feature type="domain" description="Methyltransferase" evidence="2">
    <location>
        <begin position="530"/>
        <end position="609"/>
    </location>
</feature>
<feature type="compositionally biased region" description="Basic residues" evidence="1">
    <location>
        <begin position="251"/>
        <end position="262"/>
    </location>
</feature>
<gene>
    <name evidence="3" type="ORF">CHS0354_021553</name>
</gene>
<evidence type="ECO:0000313" key="3">
    <source>
        <dbReference type="EMBL" id="KAK3595236.1"/>
    </source>
</evidence>
<comment type="caution">
    <text evidence="3">The sequence shown here is derived from an EMBL/GenBank/DDBJ whole genome shotgun (WGS) entry which is preliminary data.</text>
</comment>